<sequence length="290" mass="33406">MAHEIVPAAEEILDQAFPVLDHGFVRLVDYCGGDQRIVQAARVSYGAGTKSYREDRGLIHYLYRNLHTSPFEQVLLTFHAKMPIFVARQWVRHRTARLNEISGRYSVMKDEFYRPRGDVIAPQAQDNKQGRSAQGFSEDQQHEIEEALAREQGRSYQAYEELLSKDVARELARINLPLSTYTEWYWQIDLHNLFHFLALRLDSHAQYEIRAYAEVLIDLVRRVCPLATEAFEEHRLGGIRFSRSEFAALQALLEEAAITPGQLQKTAKGAGLADRDVERFVEKVQRGTMR</sequence>
<dbReference type="CDD" id="cd20175">
    <property type="entry name" value="ThyX"/>
    <property type="match status" value="1"/>
</dbReference>
<dbReference type="PANTHER" id="PTHR34934:SF1">
    <property type="entry name" value="FLAVIN-DEPENDENT THYMIDYLATE SYNTHASE"/>
    <property type="match status" value="1"/>
</dbReference>
<dbReference type="Proteomes" id="UP000186400">
    <property type="component" value="Unassembled WGS sequence"/>
</dbReference>
<feature type="binding site" description="in other chain" evidence="1">
    <location>
        <position position="173"/>
    </location>
    <ligand>
        <name>dUMP</name>
        <dbReference type="ChEBI" id="CHEBI:246422"/>
        <note>ligand shared between dimeric partners</note>
    </ligand>
</feature>
<comment type="catalytic activity">
    <reaction evidence="1">
        <text>dUMP + (6R)-5,10-methylene-5,6,7,8-tetrahydrofolate + NADPH + H(+) = dTMP + (6S)-5,6,7,8-tetrahydrofolate + NADP(+)</text>
        <dbReference type="Rhea" id="RHEA:29043"/>
        <dbReference type="ChEBI" id="CHEBI:15378"/>
        <dbReference type="ChEBI" id="CHEBI:15636"/>
        <dbReference type="ChEBI" id="CHEBI:57453"/>
        <dbReference type="ChEBI" id="CHEBI:57783"/>
        <dbReference type="ChEBI" id="CHEBI:58349"/>
        <dbReference type="ChEBI" id="CHEBI:63528"/>
        <dbReference type="ChEBI" id="CHEBI:246422"/>
        <dbReference type="EC" id="2.1.1.148"/>
    </reaction>
</comment>
<evidence type="ECO:0000313" key="2">
    <source>
        <dbReference type="EMBL" id="SIQ15425.1"/>
    </source>
</evidence>
<feature type="binding site" evidence="1">
    <location>
        <position position="69"/>
    </location>
    <ligand>
        <name>FAD</name>
        <dbReference type="ChEBI" id="CHEBI:57692"/>
        <note>ligand shared between neighboring subunits</note>
    </ligand>
</feature>
<dbReference type="GO" id="GO:0006235">
    <property type="term" value="P:dTTP biosynthetic process"/>
    <property type="evidence" value="ECO:0007669"/>
    <property type="project" value="UniProtKB-UniRule"/>
</dbReference>
<evidence type="ECO:0000313" key="3">
    <source>
        <dbReference type="Proteomes" id="UP000186400"/>
    </source>
</evidence>
<dbReference type="InterPro" id="IPR036098">
    <property type="entry name" value="Thymidylate_synthase_ThyX_sf"/>
</dbReference>
<dbReference type="STRING" id="159291.SAMN05920897_104153"/>
<dbReference type="GO" id="GO:0004799">
    <property type="term" value="F:thymidylate synthase activity"/>
    <property type="evidence" value="ECO:0007669"/>
    <property type="project" value="TreeGrafter"/>
</dbReference>
<keyword evidence="1" id="KW-0285">Flavoprotein</keyword>
<dbReference type="GO" id="GO:0070402">
    <property type="term" value="F:NADPH binding"/>
    <property type="evidence" value="ECO:0007669"/>
    <property type="project" value="TreeGrafter"/>
</dbReference>
<dbReference type="RefSeq" id="WP_076488110.1">
    <property type="nucleotide sequence ID" value="NZ_FTMS01000004.1"/>
</dbReference>
<feature type="binding site" evidence="1">
    <location>
        <begin position="89"/>
        <end position="92"/>
    </location>
    <ligand>
        <name>dUMP</name>
        <dbReference type="ChEBI" id="CHEBI:246422"/>
        <note>ligand shared between dimeric partners</note>
    </ligand>
</feature>
<evidence type="ECO:0000256" key="1">
    <source>
        <dbReference type="HAMAP-Rule" id="MF_01408"/>
    </source>
</evidence>
<dbReference type="PANTHER" id="PTHR34934">
    <property type="entry name" value="FLAVIN-DEPENDENT THYMIDYLATE SYNTHASE"/>
    <property type="match status" value="1"/>
</dbReference>
<feature type="binding site" description="in other chain" evidence="1">
    <location>
        <begin position="100"/>
        <end position="104"/>
    </location>
    <ligand>
        <name>dUMP</name>
        <dbReference type="ChEBI" id="CHEBI:246422"/>
        <note>ligand shared between dimeric partners</note>
    </ligand>
</feature>
<organism evidence="2 3">
    <name type="scientific">Alkalispirochaeta americana</name>
    <dbReference type="NCBI Taxonomy" id="159291"/>
    <lineage>
        <taxon>Bacteria</taxon>
        <taxon>Pseudomonadati</taxon>
        <taxon>Spirochaetota</taxon>
        <taxon>Spirochaetia</taxon>
        <taxon>Spirochaetales</taxon>
        <taxon>Spirochaetaceae</taxon>
        <taxon>Alkalispirochaeta</taxon>
    </lineage>
</organism>
<comment type="cofactor">
    <cofactor evidence="1">
        <name>FAD</name>
        <dbReference type="ChEBI" id="CHEBI:57692"/>
    </cofactor>
    <text evidence="1">Binds 4 FAD per tetramer. Each FAD binding site is formed by three monomers.</text>
</comment>
<gene>
    <name evidence="1" type="primary">thyX</name>
    <name evidence="2" type="ORF">SAMN05920897_104153</name>
</gene>
<dbReference type="EC" id="2.1.1.148" evidence="1"/>
<keyword evidence="1" id="KW-0521">NADP</keyword>
<reference evidence="2 3" key="1">
    <citation type="submission" date="2017-01" db="EMBL/GenBank/DDBJ databases">
        <authorList>
            <person name="Mah S.A."/>
            <person name="Swanson W.J."/>
            <person name="Moy G.W."/>
            <person name="Vacquier V.D."/>
        </authorList>
    </citation>
    <scope>NUCLEOTIDE SEQUENCE [LARGE SCALE GENOMIC DNA]</scope>
    <source>
        <strain evidence="2 3">ASpG1</strain>
    </source>
</reference>
<dbReference type="InterPro" id="IPR003669">
    <property type="entry name" value="Thymidylate_synthase_ThyX"/>
</dbReference>
<dbReference type="SUPFAM" id="SSF69796">
    <property type="entry name" value="Thymidylate synthase-complementing protein Thy1"/>
    <property type="match status" value="1"/>
</dbReference>
<feature type="binding site" evidence="1">
    <location>
        <position position="100"/>
    </location>
    <ligand>
        <name>FAD</name>
        <dbReference type="ChEBI" id="CHEBI:57692"/>
        <note>ligand shared between neighboring subunits</note>
    </ligand>
</feature>
<keyword evidence="3" id="KW-1185">Reference proteome</keyword>
<feature type="binding site" evidence="1">
    <location>
        <begin position="189"/>
        <end position="191"/>
    </location>
    <ligand>
        <name>FAD</name>
        <dbReference type="ChEBI" id="CHEBI:57692"/>
        <note>ligand shared between neighboring subunits</note>
    </ligand>
</feature>
<name>A0A1N6QFU3_9SPIO</name>
<protein>
    <recommendedName>
        <fullName evidence="1">Flavin-dependent thymidylate synthase</fullName>
        <shortName evidence="1">FDTS</shortName>
        <ecNumber evidence="1">2.1.1.148</ecNumber>
    </recommendedName>
    <alternativeName>
        <fullName evidence="1">FAD-dependent thymidylate synthase</fullName>
    </alternativeName>
    <alternativeName>
        <fullName evidence="1">Thymidylate synthase ThyX</fullName>
        <shortName evidence="1">TS</shortName>
        <shortName evidence="1">TSase</shortName>
    </alternativeName>
</protein>
<keyword evidence="1" id="KW-0545">Nucleotide biosynthesis</keyword>
<comment type="function">
    <text evidence="1">Catalyzes the reductive methylation of 2'-deoxyuridine-5'-monophosphate (dUMP) to 2'-deoxythymidine-5'-monophosphate (dTMP) while utilizing 5,10-methylenetetrahydrofolate (mTHF) as the methyl donor, and NADPH and FADH(2) as the reductant.</text>
</comment>
<dbReference type="GO" id="GO:0032259">
    <property type="term" value="P:methylation"/>
    <property type="evidence" value="ECO:0007669"/>
    <property type="project" value="UniProtKB-KW"/>
</dbReference>
<dbReference type="NCBIfam" id="TIGR02170">
    <property type="entry name" value="thyX"/>
    <property type="match status" value="1"/>
</dbReference>
<dbReference type="Gene3D" id="3.30.1360.170">
    <property type="match status" value="1"/>
</dbReference>
<comment type="subunit">
    <text evidence="1">Homotetramer.</text>
</comment>
<dbReference type="Pfam" id="PF02511">
    <property type="entry name" value="Thy1"/>
    <property type="match status" value="1"/>
</dbReference>
<dbReference type="HAMAP" id="MF_01408">
    <property type="entry name" value="ThyX"/>
    <property type="match status" value="1"/>
</dbReference>
<proteinExistence type="inferred from homology"/>
<keyword evidence="1" id="KW-0274">FAD</keyword>
<dbReference type="AlphaFoldDB" id="A0A1N6QFU3"/>
<dbReference type="UniPathway" id="UPA00575"/>
<comment type="pathway">
    <text evidence="1">Pyrimidine metabolism; dTTP biosynthesis.</text>
</comment>
<keyword evidence="1" id="KW-0489">Methyltransferase</keyword>
<feature type="binding site" evidence="1">
    <location>
        <position position="195"/>
    </location>
    <ligand>
        <name>FAD</name>
        <dbReference type="ChEBI" id="CHEBI:57692"/>
        <note>ligand shared between neighboring subunits</note>
    </ligand>
</feature>
<dbReference type="GO" id="GO:0050797">
    <property type="term" value="F:thymidylate synthase (FAD) activity"/>
    <property type="evidence" value="ECO:0007669"/>
    <property type="project" value="UniProtKB-UniRule"/>
</dbReference>
<comment type="similarity">
    <text evidence="1">Belongs to the thymidylate synthase ThyX family.</text>
</comment>
<keyword evidence="1" id="KW-0808">Transferase</keyword>
<dbReference type="GO" id="GO:0006231">
    <property type="term" value="P:dTMP biosynthetic process"/>
    <property type="evidence" value="ECO:0007669"/>
    <property type="project" value="UniProtKB-UniRule"/>
</dbReference>
<feature type="binding site" evidence="1">
    <location>
        <begin position="92"/>
        <end position="94"/>
    </location>
    <ligand>
        <name>FAD</name>
        <dbReference type="ChEBI" id="CHEBI:57692"/>
        <note>ligand shared between neighboring subunits</note>
    </ligand>
</feature>
<accession>A0A1N6QFU3</accession>
<dbReference type="PROSITE" id="PS51331">
    <property type="entry name" value="THYX"/>
    <property type="match status" value="1"/>
</dbReference>
<dbReference type="OrthoDB" id="9774464at2"/>
<feature type="active site" description="Involved in ionization of N3 of dUMP, leading to its activation" evidence="1">
    <location>
        <position position="200"/>
    </location>
</feature>
<feature type="binding site" evidence="1">
    <location>
        <position position="200"/>
    </location>
    <ligand>
        <name>dUMP</name>
        <dbReference type="ChEBI" id="CHEBI:246422"/>
        <note>ligand shared between dimeric partners</note>
    </ligand>
</feature>
<dbReference type="EMBL" id="FTMS01000004">
    <property type="protein sequence ID" value="SIQ15425.1"/>
    <property type="molecule type" value="Genomic_DNA"/>
</dbReference>
<dbReference type="GO" id="GO:0050660">
    <property type="term" value="F:flavin adenine dinucleotide binding"/>
    <property type="evidence" value="ECO:0007669"/>
    <property type="project" value="UniProtKB-UniRule"/>
</dbReference>